<comment type="caution">
    <text evidence="2">The sequence shown here is derived from an EMBL/GenBank/DDBJ whole genome shotgun (WGS) entry which is preliminary data.</text>
</comment>
<proteinExistence type="predicted"/>
<dbReference type="EMBL" id="JAKOGI010000270">
    <property type="protein sequence ID" value="KAJ8438074.1"/>
    <property type="molecule type" value="Genomic_DNA"/>
</dbReference>
<sequence length="201" mass="22520">MSASSTPRGLPGAMPTLYFIRGRRSNDFELPEIVQATFYAMLLNDAVELGIVSGFMAIDLKATPEGFQSTSFESWLHVNRRGLLQAQLRQQTPPGGAQGPLNGREEIERKSNSGRKTKGERNPAAKYARENFLWSLRESSTLRPNLLPENHHGLCPDFDLLVPMWHAHALNDDTEPGQPSRVAMDCMMSTLRELKRDIIKS</sequence>
<evidence type="ECO:0000313" key="2">
    <source>
        <dbReference type="EMBL" id="KAJ8438074.1"/>
    </source>
</evidence>
<evidence type="ECO:0000313" key="3">
    <source>
        <dbReference type="Proteomes" id="UP001153076"/>
    </source>
</evidence>
<keyword evidence="3" id="KW-1185">Reference proteome</keyword>
<dbReference type="Proteomes" id="UP001153076">
    <property type="component" value="Unassembled WGS sequence"/>
</dbReference>
<protein>
    <submittedName>
        <fullName evidence="2">Uncharacterized protein</fullName>
    </submittedName>
</protein>
<reference evidence="2" key="1">
    <citation type="submission" date="2022-04" db="EMBL/GenBank/DDBJ databases">
        <title>Carnegiea gigantea Genome sequencing and assembly v2.</title>
        <authorList>
            <person name="Copetti D."/>
            <person name="Sanderson M.J."/>
            <person name="Burquez A."/>
            <person name="Wojciechowski M.F."/>
        </authorList>
    </citation>
    <scope>NUCLEOTIDE SEQUENCE</scope>
    <source>
        <strain evidence="2">SGP5-SGP5p</strain>
        <tissue evidence="2">Aerial part</tissue>
    </source>
</reference>
<name>A0A9Q1QDU2_9CARY</name>
<feature type="region of interest" description="Disordered" evidence="1">
    <location>
        <begin position="90"/>
        <end position="123"/>
    </location>
</feature>
<dbReference type="AlphaFoldDB" id="A0A9Q1QDU2"/>
<feature type="compositionally biased region" description="Basic and acidic residues" evidence="1">
    <location>
        <begin position="103"/>
        <end position="123"/>
    </location>
</feature>
<gene>
    <name evidence="2" type="ORF">Cgig2_025479</name>
</gene>
<evidence type="ECO:0000256" key="1">
    <source>
        <dbReference type="SAM" id="MobiDB-lite"/>
    </source>
</evidence>
<accession>A0A9Q1QDU2</accession>
<organism evidence="2 3">
    <name type="scientific">Carnegiea gigantea</name>
    <dbReference type="NCBI Taxonomy" id="171969"/>
    <lineage>
        <taxon>Eukaryota</taxon>
        <taxon>Viridiplantae</taxon>
        <taxon>Streptophyta</taxon>
        <taxon>Embryophyta</taxon>
        <taxon>Tracheophyta</taxon>
        <taxon>Spermatophyta</taxon>
        <taxon>Magnoliopsida</taxon>
        <taxon>eudicotyledons</taxon>
        <taxon>Gunneridae</taxon>
        <taxon>Pentapetalae</taxon>
        <taxon>Caryophyllales</taxon>
        <taxon>Cactineae</taxon>
        <taxon>Cactaceae</taxon>
        <taxon>Cactoideae</taxon>
        <taxon>Echinocereeae</taxon>
        <taxon>Carnegiea</taxon>
    </lineage>
</organism>